<gene>
    <name evidence="15" type="primary">LOC110217785</name>
</gene>
<keyword evidence="4" id="KW-0964">Secreted</keyword>
<dbReference type="SMART" id="SM00093">
    <property type="entry name" value="SERPIN"/>
    <property type="match status" value="1"/>
</dbReference>
<dbReference type="FunFam" id="2.30.39.10:FF:000002">
    <property type="entry name" value="Serpin family D member 1"/>
    <property type="match status" value="1"/>
</dbReference>
<reference evidence="15" key="1">
    <citation type="submission" date="2025-08" db="UniProtKB">
        <authorList>
            <consortium name="RefSeq"/>
        </authorList>
    </citation>
    <scope>IDENTIFICATION</scope>
    <source>
        <tissue evidence="15">Spleen</tissue>
    </source>
</reference>
<evidence type="ECO:0000256" key="2">
    <source>
        <dbReference type="ARBA" id="ARBA00009500"/>
    </source>
</evidence>
<dbReference type="GeneID" id="110217785"/>
<evidence type="ECO:0000313" key="14">
    <source>
        <dbReference type="Proteomes" id="UP000515140"/>
    </source>
</evidence>
<feature type="domain" description="Serpin" evidence="13">
    <location>
        <begin position="1"/>
        <end position="263"/>
    </location>
</feature>
<dbReference type="KEGG" id="pcw:110217785"/>
<evidence type="ECO:0000259" key="13">
    <source>
        <dbReference type="SMART" id="SM00093"/>
    </source>
</evidence>
<dbReference type="InterPro" id="IPR036186">
    <property type="entry name" value="Serpin_sf"/>
</dbReference>
<evidence type="ECO:0000256" key="12">
    <source>
        <dbReference type="RuleBase" id="RU000411"/>
    </source>
</evidence>
<dbReference type="SUPFAM" id="SSF56574">
    <property type="entry name" value="Serpins"/>
    <property type="match status" value="1"/>
</dbReference>
<dbReference type="PANTHER" id="PTHR11461">
    <property type="entry name" value="SERINE PROTEASE INHIBITOR, SERPIN"/>
    <property type="match status" value="1"/>
</dbReference>
<dbReference type="GO" id="GO:0005615">
    <property type="term" value="C:extracellular space"/>
    <property type="evidence" value="ECO:0007669"/>
    <property type="project" value="InterPro"/>
</dbReference>
<evidence type="ECO:0000256" key="7">
    <source>
        <dbReference type="ARBA" id="ARBA00023180"/>
    </source>
</evidence>
<evidence type="ECO:0000256" key="5">
    <source>
        <dbReference type="ARBA" id="ARBA00022665"/>
    </source>
</evidence>
<dbReference type="RefSeq" id="XP_020856017.1">
    <property type="nucleotide sequence ID" value="XM_021000358.1"/>
</dbReference>
<evidence type="ECO:0000313" key="15">
    <source>
        <dbReference type="RefSeq" id="XP_020856017.1"/>
    </source>
</evidence>
<dbReference type="Pfam" id="PF00079">
    <property type="entry name" value="Serpin"/>
    <property type="match status" value="1"/>
</dbReference>
<evidence type="ECO:0000256" key="10">
    <source>
        <dbReference type="ARBA" id="ARBA00041777"/>
    </source>
</evidence>
<dbReference type="InterPro" id="IPR000215">
    <property type="entry name" value="Serpin_fam"/>
</dbReference>
<comment type="subcellular location">
    <subcellularLocation>
        <location evidence="1">Secreted</location>
    </subcellularLocation>
</comment>
<comment type="function">
    <text evidence="8">Major transport protein for glucocorticoids and progestins in the blood of almost all vertebrate species.</text>
</comment>
<dbReference type="InterPro" id="IPR042178">
    <property type="entry name" value="Serpin_sf_1"/>
</dbReference>
<dbReference type="GO" id="GO:0005496">
    <property type="term" value="F:steroid binding"/>
    <property type="evidence" value="ECO:0007669"/>
    <property type="project" value="UniProtKB-KW"/>
</dbReference>
<sequence>MEGLRKAERFGKAAVISGMVNRVGALKQVNDSTEKVTQKEIADLAQGLDPVPVFVLMNHILFKGRWAKSFDSNVTGMQKFYTSENVSVDVSMMFQSGANNHLFDKELSCTVVQLEYSGNATAFFILPDEGKMDQVVAALSRDTLNRWSQLLQDRHVDLYIPKLCISESYDLEDVLREMGMMDLFTNQANLSGITKEASVQLSEFLHKAVLSIDEKGAEAAADTALNVVFKSYHPVIKFDRPFLFIVFDHFTWSSLFLGKIMNPV</sequence>
<keyword evidence="6" id="KW-0446">Lipid-binding</keyword>
<dbReference type="InterPro" id="IPR042185">
    <property type="entry name" value="Serpin_sf_2"/>
</dbReference>
<accession>A0A6P5LDD5</accession>
<keyword evidence="14" id="KW-1185">Reference proteome</keyword>
<dbReference type="PROSITE" id="PS00284">
    <property type="entry name" value="SERPIN"/>
    <property type="match status" value="1"/>
</dbReference>
<name>A0A6P5LDD5_PHACI</name>
<evidence type="ECO:0000256" key="4">
    <source>
        <dbReference type="ARBA" id="ARBA00022525"/>
    </source>
</evidence>
<dbReference type="InterPro" id="IPR023796">
    <property type="entry name" value="Serpin_dom"/>
</dbReference>
<keyword evidence="7" id="KW-0325">Glycoprotein</keyword>
<evidence type="ECO:0000256" key="1">
    <source>
        <dbReference type="ARBA" id="ARBA00004613"/>
    </source>
</evidence>
<evidence type="ECO:0000256" key="3">
    <source>
        <dbReference type="ARBA" id="ARBA00022448"/>
    </source>
</evidence>
<evidence type="ECO:0000256" key="6">
    <source>
        <dbReference type="ARBA" id="ARBA00023121"/>
    </source>
</evidence>
<evidence type="ECO:0000256" key="9">
    <source>
        <dbReference type="ARBA" id="ARBA00039186"/>
    </source>
</evidence>
<keyword evidence="5" id="KW-0754">Steroid-binding</keyword>
<dbReference type="InParanoid" id="A0A6P5LDD5"/>
<dbReference type="GO" id="GO:0004867">
    <property type="term" value="F:serine-type endopeptidase inhibitor activity"/>
    <property type="evidence" value="ECO:0007669"/>
    <property type="project" value="InterPro"/>
</dbReference>
<dbReference type="Proteomes" id="UP000515140">
    <property type="component" value="Unplaced"/>
</dbReference>
<dbReference type="InterPro" id="IPR023795">
    <property type="entry name" value="Serpin_CS"/>
</dbReference>
<keyword evidence="3" id="KW-0813">Transport</keyword>
<dbReference type="PANTHER" id="PTHR11461:SF34">
    <property type="entry name" value="CORTICOSTEROID-BINDING GLOBULIN"/>
    <property type="match status" value="1"/>
</dbReference>
<dbReference type="AlphaFoldDB" id="A0A6P5LDD5"/>
<dbReference type="Gene3D" id="3.30.497.10">
    <property type="entry name" value="Antithrombin, subunit I, domain 2"/>
    <property type="match status" value="1"/>
</dbReference>
<protein>
    <recommendedName>
        <fullName evidence="9">Corticosteroid-binding globulin</fullName>
    </recommendedName>
    <alternativeName>
        <fullName evidence="11">Serpin A6</fullName>
    </alternativeName>
    <alternativeName>
        <fullName evidence="10">Transcortin</fullName>
    </alternativeName>
</protein>
<evidence type="ECO:0000256" key="8">
    <source>
        <dbReference type="ARBA" id="ARBA00037222"/>
    </source>
</evidence>
<organism evidence="14 15">
    <name type="scientific">Phascolarctos cinereus</name>
    <name type="common">Koala</name>
    <dbReference type="NCBI Taxonomy" id="38626"/>
    <lineage>
        <taxon>Eukaryota</taxon>
        <taxon>Metazoa</taxon>
        <taxon>Chordata</taxon>
        <taxon>Craniata</taxon>
        <taxon>Vertebrata</taxon>
        <taxon>Euteleostomi</taxon>
        <taxon>Mammalia</taxon>
        <taxon>Metatheria</taxon>
        <taxon>Diprotodontia</taxon>
        <taxon>Phascolarctidae</taxon>
        <taxon>Phascolarctos</taxon>
    </lineage>
</organism>
<evidence type="ECO:0000256" key="11">
    <source>
        <dbReference type="ARBA" id="ARBA00043180"/>
    </source>
</evidence>
<proteinExistence type="inferred from homology"/>
<dbReference type="Gene3D" id="2.30.39.10">
    <property type="entry name" value="Alpha-1-antitrypsin, domain 1"/>
    <property type="match status" value="1"/>
</dbReference>
<comment type="similarity">
    <text evidence="2 12">Belongs to the serpin family.</text>
</comment>